<dbReference type="Gene3D" id="3.40.1810.10">
    <property type="entry name" value="Transcription factor, MADS-box"/>
    <property type="match status" value="1"/>
</dbReference>
<evidence type="ECO:0000313" key="8">
    <source>
        <dbReference type="EMBL" id="ADL36746.1"/>
    </source>
</evidence>
<dbReference type="CDD" id="cd00265">
    <property type="entry name" value="MADS_MEF2_like"/>
    <property type="match status" value="1"/>
</dbReference>
<dbReference type="GO" id="GO:0005634">
    <property type="term" value="C:nucleus"/>
    <property type="evidence" value="ECO:0007669"/>
    <property type="project" value="UniProtKB-SubCell"/>
</dbReference>
<sequence>MLHLHQWVPTHRYPTQFQPETLSISDIHIFRSDLRREREREREMARGKIQIRRIENSTNRQVTYSKRRNGLFKKANELTVLCDAEVSLIMVSSSGKVHEYISPSTTTKQLLDQYQKTLGIDIWSSHYEAMQQHLKKLKEVNMNLRRQIRQRVGDCLNDLSFDELRGLEEEMKAAVDVIRQRKVRMISNKIDTTKKKVKSQADVNMSLHELYAREGIHYE</sequence>
<dbReference type="GO" id="GO:0000977">
    <property type="term" value="F:RNA polymerase II transcription regulatory region sequence-specific DNA binding"/>
    <property type="evidence" value="ECO:0007669"/>
    <property type="project" value="InterPro"/>
</dbReference>
<gene>
    <name evidence="8" type="primary">MADS23</name>
</gene>
<evidence type="ECO:0000259" key="7">
    <source>
        <dbReference type="PROSITE" id="PS51297"/>
    </source>
</evidence>
<evidence type="ECO:0000259" key="6">
    <source>
        <dbReference type="PROSITE" id="PS50066"/>
    </source>
</evidence>
<evidence type="ECO:0000256" key="4">
    <source>
        <dbReference type="ARBA" id="ARBA00023163"/>
    </source>
</evidence>
<dbReference type="InterPro" id="IPR036879">
    <property type="entry name" value="TF_MADSbox_sf"/>
</dbReference>
<dbReference type="InterPro" id="IPR050142">
    <property type="entry name" value="MADS-box/MEF2_TF"/>
</dbReference>
<dbReference type="InterPro" id="IPR033896">
    <property type="entry name" value="MEF2-like_N"/>
</dbReference>
<dbReference type="PROSITE" id="PS51297">
    <property type="entry name" value="K_BOX"/>
    <property type="match status" value="1"/>
</dbReference>
<keyword evidence="2" id="KW-0805">Transcription regulation</keyword>
<accession>D9ZJ43</accession>
<dbReference type="PROSITE" id="PS50066">
    <property type="entry name" value="MADS_BOX_2"/>
    <property type="match status" value="1"/>
</dbReference>
<evidence type="ECO:0000256" key="1">
    <source>
        <dbReference type="ARBA" id="ARBA00004123"/>
    </source>
</evidence>
<dbReference type="SUPFAM" id="SSF55455">
    <property type="entry name" value="SRF-like"/>
    <property type="match status" value="1"/>
</dbReference>
<dbReference type="GO" id="GO:0045944">
    <property type="term" value="P:positive regulation of transcription by RNA polymerase II"/>
    <property type="evidence" value="ECO:0007669"/>
    <property type="project" value="InterPro"/>
</dbReference>
<protein>
    <submittedName>
        <fullName evidence="8">MADS domain class transcription factor</fullName>
    </submittedName>
</protein>
<comment type="subcellular location">
    <subcellularLocation>
        <location evidence="1">Nucleus</location>
    </subcellularLocation>
</comment>
<organism evidence="8">
    <name type="scientific">Malus domestica</name>
    <name type="common">Apple</name>
    <name type="synonym">Pyrus malus</name>
    <dbReference type="NCBI Taxonomy" id="3750"/>
    <lineage>
        <taxon>Eukaryota</taxon>
        <taxon>Viridiplantae</taxon>
        <taxon>Streptophyta</taxon>
        <taxon>Embryophyta</taxon>
        <taxon>Tracheophyta</taxon>
        <taxon>Spermatophyta</taxon>
        <taxon>Magnoliopsida</taxon>
        <taxon>eudicotyledons</taxon>
        <taxon>Gunneridae</taxon>
        <taxon>Pentapetalae</taxon>
        <taxon>rosids</taxon>
        <taxon>fabids</taxon>
        <taxon>Rosales</taxon>
        <taxon>Rosaceae</taxon>
        <taxon>Amygdaloideae</taxon>
        <taxon>Maleae</taxon>
        <taxon>Malus</taxon>
    </lineage>
</organism>
<dbReference type="InterPro" id="IPR002100">
    <property type="entry name" value="TF_MADSbox"/>
</dbReference>
<dbReference type="Pfam" id="PF01486">
    <property type="entry name" value="K-box"/>
    <property type="match status" value="1"/>
</dbReference>
<evidence type="ECO:0000256" key="3">
    <source>
        <dbReference type="ARBA" id="ARBA00023125"/>
    </source>
</evidence>
<evidence type="ECO:0000256" key="5">
    <source>
        <dbReference type="ARBA" id="ARBA00023242"/>
    </source>
</evidence>
<feature type="domain" description="K-box" evidence="7">
    <location>
        <begin position="127"/>
        <end position="219"/>
    </location>
</feature>
<proteinExistence type="evidence at transcript level"/>
<dbReference type="GO" id="GO:0003700">
    <property type="term" value="F:DNA-binding transcription factor activity"/>
    <property type="evidence" value="ECO:0007669"/>
    <property type="project" value="InterPro"/>
</dbReference>
<keyword evidence="4" id="KW-0804">Transcription</keyword>
<reference evidence="8" key="2">
    <citation type="submission" date="2010-08" db="EMBL/GenBank/DDBJ databases">
        <title>Transcription Factors in Apple.</title>
        <authorList>
            <person name="Allan A.C."/>
            <person name="Espley R.V."/>
            <person name="Hellens R.P."/>
        </authorList>
    </citation>
    <scope>NUCLEOTIDE SEQUENCE</scope>
</reference>
<keyword evidence="5" id="KW-0539">Nucleus</keyword>
<dbReference type="SMART" id="SM00432">
    <property type="entry name" value="MADS"/>
    <property type="match status" value="1"/>
</dbReference>
<dbReference type="PANTHER" id="PTHR48019">
    <property type="entry name" value="SERUM RESPONSE FACTOR HOMOLOG"/>
    <property type="match status" value="1"/>
</dbReference>
<name>D9ZJ43_MALDO</name>
<dbReference type="GO" id="GO:0046983">
    <property type="term" value="F:protein dimerization activity"/>
    <property type="evidence" value="ECO:0007669"/>
    <property type="project" value="InterPro"/>
</dbReference>
<dbReference type="EMBL" id="HM122607">
    <property type="protein sequence ID" value="ADL36746.1"/>
    <property type="molecule type" value="mRNA"/>
</dbReference>
<feature type="domain" description="MADS-box" evidence="6">
    <location>
        <begin position="44"/>
        <end position="104"/>
    </location>
</feature>
<dbReference type="PROSITE" id="PS00350">
    <property type="entry name" value="MADS_BOX_1"/>
    <property type="match status" value="1"/>
</dbReference>
<keyword evidence="3" id="KW-0238">DNA-binding</keyword>
<dbReference type="AlphaFoldDB" id="D9ZJ43"/>
<dbReference type="PRINTS" id="PR00404">
    <property type="entry name" value="MADSDOMAIN"/>
</dbReference>
<reference evidence="8" key="1">
    <citation type="submission" date="2010-04" db="EMBL/GenBank/DDBJ databases">
        <title>The FruiTFul database; full length cDNAs of apple transcription factors.</title>
        <authorList>
            <person name="Hellens A.P."/>
            <person name="Schulze K."/>
            <person name="Allan A.C."/>
            <person name="Storey R.D."/>
            <person name="Espley R.V."/>
            <person name="Wang Y.Y."/>
            <person name="Nain B."/>
            <person name="Lo K."/>
            <person name="Gera E."/>
            <person name="Wang D."/>
            <person name="Jamieson K."/>
            <person name="Karunairetnam S."/>
            <person name="Schaffer R."/>
            <person name="Gleave A.P."/>
            <person name="Crowhurst R.N."/>
            <person name="Laing W.A."/>
        </authorList>
    </citation>
    <scope>NUCLEOTIDE SEQUENCE</scope>
</reference>
<dbReference type="Pfam" id="PF00319">
    <property type="entry name" value="SRF-TF"/>
    <property type="match status" value="1"/>
</dbReference>
<dbReference type="InterPro" id="IPR002487">
    <property type="entry name" value="TF_Kbox"/>
</dbReference>
<evidence type="ECO:0000256" key="2">
    <source>
        <dbReference type="ARBA" id="ARBA00023015"/>
    </source>
</evidence>